<keyword evidence="2" id="KW-1185">Reference proteome</keyword>
<dbReference type="Proteomes" id="UP000269396">
    <property type="component" value="Unassembled WGS sequence"/>
</dbReference>
<evidence type="ECO:0000313" key="1">
    <source>
        <dbReference type="EMBL" id="VDP34434.1"/>
    </source>
</evidence>
<name>A0A3P8DQX5_9TREM</name>
<sequence>MCTSKFIRCPTCYWFTNKLSTHYYKCTYHKYSCCI</sequence>
<gene>
    <name evidence="1" type="ORF">SMTD_LOCUS6545</name>
</gene>
<accession>A0A3P8DQX5</accession>
<dbReference type="AlphaFoldDB" id="A0A3P8DQX5"/>
<dbReference type="EMBL" id="UZAL01027649">
    <property type="protein sequence ID" value="VDP34434.1"/>
    <property type="molecule type" value="Genomic_DNA"/>
</dbReference>
<proteinExistence type="predicted"/>
<protein>
    <submittedName>
        <fullName evidence="1">Uncharacterized protein</fullName>
    </submittedName>
</protein>
<reference evidence="1 2" key="1">
    <citation type="submission" date="2018-11" db="EMBL/GenBank/DDBJ databases">
        <authorList>
            <consortium name="Pathogen Informatics"/>
        </authorList>
    </citation>
    <scope>NUCLEOTIDE SEQUENCE [LARGE SCALE GENOMIC DNA]</scope>
    <source>
        <strain>Denwood</strain>
        <strain evidence="2">Zambia</strain>
    </source>
</reference>
<evidence type="ECO:0000313" key="2">
    <source>
        <dbReference type="Proteomes" id="UP000269396"/>
    </source>
</evidence>
<organism evidence="1 2">
    <name type="scientific">Schistosoma mattheei</name>
    <dbReference type="NCBI Taxonomy" id="31246"/>
    <lineage>
        <taxon>Eukaryota</taxon>
        <taxon>Metazoa</taxon>
        <taxon>Spiralia</taxon>
        <taxon>Lophotrochozoa</taxon>
        <taxon>Platyhelminthes</taxon>
        <taxon>Trematoda</taxon>
        <taxon>Digenea</taxon>
        <taxon>Strigeidida</taxon>
        <taxon>Schistosomatoidea</taxon>
        <taxon>Schistosomatidae</taxon>
        <taxon>Schistosoma</taxon>
    </lineage>
</organism>